<dbReference type="Proteomes" id="UP001620626">
    <property type="component" value="Unassembled WGS sequence"/>
</dbReference>
<evidence type="ECO:0000313" key="3">
    <source>
        <dbReference type="EMBL" id="KAL3106274.1"/>
    </source>
</evidence>
<dbReference type="AlphaFoldDB" id="A0ABD2KTM0"/>
<feature type="region of interest" description="Disordered" evidence="1">
    <location>
        <begin position="247"/>
        <end position="279"/>
    </location>
</feature>
<name>A0ABD2KTM0_9BILA</name>
<feature type="domain" description="NADAR" evidence="2">
    <location>
        <begin position="9"/>
        <end position="159"/>
    </location>
</feature>
<dbReference type="Gene3D" id="1.10.357.40">
    <property type="entry name" value="YbiA-like"/>
    <property type="match status" value="1"/>
</dbReference>
<accession>A0ABD2KTM0</accession>
<comment type="caution">
    <text evidence="3">The sequence shown here is derived from an EMBL/GenBank/DDBJ whole genome shotgun (WGS) entry which is preliminary data.</text>
</comment>
<organism evidence="3 4">
    <name type="scientific">Heterodera trifolii</name>
    <dbReference type="NCBI Taxonomy" id="157864"/>
    <lineage>
        <taxon>Eukaryota</taxon>
        <taxon>Metazoa</taxon>
        <taxon>Ecdysozoa</taxon>
        <taxon>Nematoda</taxon>
        <taxon>Chromadorea</taxon>
        <taxon>Rhabditida</taxon>
        <taxon>Tylenchina</taxon>
        <taxon>Tylenchomorpha</taxon>
        <taxon>Tylenchoidea</taxon>
        <taxon>Heteroderidae</taxon>
        <taxon>Heteroderinae</taxon>
        <taxon>Heterodera</taxon>
    </lineage>
</organism>
<feature type="region of interest" description="Disordered" evidence="1">
    <location>
        <begin position="202"/>
        <end position="228"/>
    </location>
</feature>
<feature type="compositionally biased region" description="Polar residues" evidence="1">
    <location>
        <begin position="247"/>
        <end position="276"/>
    </location>
</feature>
<dbReference type="InterPro" id="IPR037238">
    <property type="entry name" value="YbiA-like_sf"/>
</dbReference>
<sequence length="532" mass="58964">MIPFLSNIPEHKYLSNFYPAPFFYPPSSCHFISSEQCYQSTKATFFQRFDLDTEILQTTSPVVAKRLGARAQNEADPAAVREWHSTKQSKMEGILFHKFDQNPALAERLISTGEKFLVEASHSDRFWGAGATIDDIRQWNFTGRNTMGQLLMELREKLREYLLTATLSMPKRQSKPWIPKTKCPRLLPTTPLEESLQALTTSADSTITPAASSTEPADSFDPFSHSVVPSSPLSSMETLLALISVSSPSENQNLSKNSPAPSPPRTENQPMPSSSDPDIIFLEEISPPKIPENAPLAKVKFENVNPLNWDEIMEAANAISDSPIPSPKYNVSHAPFPIAQSQQSQETVDQIPQQSSSSQVPVTQNSQMQNSEQEITILEPETPSRIVKYQIAQSFPFTIAAKVSQGLGYAEKWPNYLISDPIQGKDLLNGDCIFFSSFVVVPPSHPIISSPLSTIPTLKAFHKGINPQLYGCQYPLHLVQGIAVGHKIFKTSQANNLPASSGDNNFAISMDSTSPPRDLLIRQSLKPFLFLF</sequence>
<feature type="compositionally biased region" description="Low complexity" evidence="1">
    <location>
        <begin position="352"/>
        <end position="367"/>
    </location>
</feature>
<feature type="compositionally biased region" description="Low complexity" evidence="1">
    <location>
        <begin position="219"/>
        <end position="228"/>
    </location>
</feature>
<evidence type="ECO:0000313" key="4">
    <source>
        <dbReference type="Proteomes" id="UP001620626"/>
    </source>
</evidence>
<dbReference type="SUPFAM" id="SSF143990">
    <property type="entry name" value="YbiA-like"/>
    <property type="match status" value="1"/>
</dbReference>
<feature type="compositionally biased region" description="Polar residues" evidence="1">
    <location>
        <begin position="202"/>
        <end position="216"/>
    </location>
</feature>
<protein>
    <recommendedName>
        <fullName evidence="2">NADAR domain-containing protein</fullName>
    </recommendedName>
</protein>
<dbReference type="CDD" id="cd15457">
    <property type="entry name" value="NADAR"/>
    <property type="match status" value="1"/>
</dbReference>
<dbReference type="NCBIfam" id="TIGR02464">
    <property type="entry name" value="ribofla_fusion"/>
    <property type="match status" value="1"/>
</dbReference>
<feature type="region of interest" description="Disordered" evidence="1">
    <location>
        <begin position="340"/>
        <end position="367"/>
    </location>
</feature>
<feature type="compositionally biased region" description="Polar residues" evidence="1">
    <location>
        <begin position="340"/>
        <end position="351"/>
    </location>
</feature>
<keyword evidence="4" id="KW-1185">Reference proteome</keyword>
<evidence type="ECO:0000256" key="1">
    <source>
        <dbReference type="SAM" id="MobiDB-lite"/>
    </source>
</evidence>
<proteinExistence type="predicted"/>
<gene>
    <name evidence="3" type="ORF">niasHT_013817</name>
</gene>
<dbReference type="EMBL" id="JBICBT010000658">
    <property type="protein sequence ID" value="KAL3106274.1"/>
    <property type="molecule type" value="Genomic_DNA"/>
</dbReference>
<reference evidence="3 4" key="1">
    <citation type="submission" date="2024-10" db="EMBL/GenBank/DDBJ databases">
        <authorList>
            <person name="Kim D."/>
        </authorList>
    </citation>
    <scope>NUCLEOTIDE SEQUENCE [LARGE SCALE GENOMIC DNA]</scope>
    <source>
        <strain evidence="3">BH-2024</strain>
    </source>
</reference>
<evidence type="ECO:0000259" key="2">
    <source>
        <dbReference type="Pfam" id="PF08719"/>
    </source>
</evidence>
<dbReference type="Pfam" id="PF08719">
    <property type="entry name" value="NADAR"/>
    <property type="match status" value="1"/>
</dbReference>
<dbReference type="InterPro" id="IPR012816">
    <property type="entry name" value="NADAR"/>
</dbReference>